<feature type="domain" description="Amidohydrolase 3" evidence="2">
    <location>
        <begin position="68"/>
        <end position="545"/>
    </location>
</feature>
<reference evidence="3 4" key="1">
    <citation type="submission" date="2021-04" db="EMBL/GenBank/DDBJ databases">
        <authorList>
            <person name="Pira H."/>
            <person name="Risdian C."/>
            <person name="Wink J."/>
        </authorList>
    </citation>
    <scope>NUCLEOTIDE SEQUENCE [LARGE SCALE GENOMIC DNA]</scope>
    <source>
        <strain evidence="3 4">WHA3</strain>
    </source>
</reference>
<feature type="chain" id="PRO_5047094876" evidence="1">
    <location>
        <begin position="23"/>
        <end position="554"/>
    </location>
</feature>
<proteinExistence type="predicted"/>
<dbReference type="InterPro" id="IPR033932">
    <property type="entry name" value="YtcJ-like"/>
</dbReference>
<feature type="signal peptide" evidence="1">
    <location>
        <begin position="1"/>
        <end position="22"/>
    </location>
</feature>
<dbReference type="PANTHER" id="PTHR22642">
    <property type="entry name" value="IMIDAZOLONEPROPIONASE"/>
    <property type="match status" value="1"/>
</dbReference>
<comment type="caution">
    <text evidence="3">The sequence shown here is derived from an EMBL/GenBank/DDBJ whole genome shotgun (WGS) entry which is preliminary data.</text>
</comment>
<name>A0ABS6SHQ0_9SPHN</name>
<evidence type="ECO:0000256" key="1">
    <source>
        <dbReference type="SAM" id="SignalP"/>
    </source>
</evidence>
<dbReference type="InterPro" id="IPR013108">
    <property type="entry name" value="Amidohydro_3"/>
</dbReference>
<evidence type="ECO:0000313" key="4">
    <source>
        <dbReference type="Proteomes" id="UP000722336"/>
    </source>
</evidence>
<accession>A0ABS6SHQ0</accession>
<evidence type="ECO:0000259" key="2">
    <source>
        <dbReference type="Pfam" id="PF07969"/>
    </source>
</evidence>
<dbReference type="CDD" id="cd01300">
    <property type="entry name" value="YtcJ_like"/>
    <property type="match status" value="1"/>
</dbReference>
<protein>
    <submittedName>
        <fullName evidence="3">Amidohydrolase</fullName>
    </submittedName>
</protein>
<organism evidence="3 4">
    <name type="scientific">Pacificimonas pallii</name>
    <dbReference type="NCBI Taxonomy" id="2827236"/>
    <lineage>
        <taxon>Bacteria</taxon>
        <taxon>Pseudomonadati</taxon>
        <taxon>Pseudomonadota</taxon>
        <taxon>Alphaproteobacteria</taxon>
        <taxon>Sphingomonadales</taxon>
        <taxon>Sphingosinicellaceae</taxon>
        <taxon>Pacificimonas</taxon>
    </lineage>
</organism>
<dbReference type="EMBL" id="JAGSPA010000003">
    <property type="protein sequence ID" value="MBV7257441.1"/>
    <property type="molecule type" value="Genomic_DNA"/>
</dbReference>
<dbReference type="Pfam" id="PF07969">
    <property type="entry name" value="Amidohydro_3"/>
    <property type="match status" value="1"/>
</dbReference>
<keyword evidence="1" id="KW-0732">Signal</keyword>
<evidence type="ECO:0000313" key="3">
    <source>
        <dbReference type="EMBL" id="MBV7257441.1"/>
    </source>
</evidence>
<dbReference type="Proteomes" id="UP000722336">
    <property type="component" value="Unassembled WGS sequence"/>
</dbReference>
<dbReference type="PANTHER" id="PTHR22642:SF2">
    <property type="entry name" value="PROTEIN LONG AFTER FAR-RED 3"/>
    <property type="match status" value="1"/>
</dbReference>
<gene>
    <name evidence="3" type="ORF">KCG44_11655</name>
</gene>
<sequence length="554" mass="58045">MTIRLHLILLTALSLFAGQADARTIFTNANGYTLDEVGRLITFDTLVVGDDGRVEQTMSSPARPPNGEIVDVGGRTMLPGLIDAHGHVMGLGQGLMTLDLSGTKTLEEALAAVAGYAAANPDLAWIRGRGWNQVTYGMDGFPTAAQLDEIVSDRPVILERVDGHASWVNSAAIRAAGITAATVDPDGGRIERGADGKPAGTLIDAASALVHAVMPAPTTAQLEAALTTALRKMAATGLTGVADMGTTPAEWAVMRRFGEEGRLTARIAAYAGGMDALADMAPSGPSGWLHGDRLALVGVKLYGDGALGSRGAAMIEPYSDDPGNTGLLFVSGAELRNQFVSAASRGFAIAFHAIGDAANREALDAFADILAYVPGGRHRIEHAQIIAAQDLPRFAELGIIASMQPTHATSDKAMAENRVGPDRIRGGYAWKTLMQSGARFAAGSDFPVEPPEPLYGLHAAITRQDRDGEPPEGWYPEESLGRQAAFGAFTTGAAYAAGAETRVGTLTGGKWADFVILDADPFQIDAGDIWSIAVEETWLAGERVFARDTDGNGI</sequence>
<dbReference type="RefSeq" id="WP_218446248.1">
    <property type="nucleotide sequence ID" value="NZ_JAGSPA010000003.1"/>
</dbReference>
<keyword evidence="4" id="KW-1185">Reference proteome</keyword>